<dbReference type="NCBIfam" id="TIGR00032">
    <property type="entry name" value="argG"/>
    <property type="match status" value="1"/>
</dbReference>
<sequence>MADVNKVVLAYSGGLDTSIILKWLQDTYGCEVVTFTADIGQGEEVEPAREKAKQFGVSEIYIDDLREEFARDFVFPMFRANTVYEGKYLLGTSIARPLIAKRQVEIARETGADAVAHGATGKGNDQVRFELGYYGLEPGVQVIAPWREWDLDSREKLLAYAESHGIPIEGKKEGGGSPYSMDANLLHISYEGGILEDPWAEPEEGMFLWSVPPEQAPDRPTYIEVDFEGGDPVAIDGERLAPGELLSKLNRLGMDNGIGRLDIVENRYVGMKSRGVYETPGGTILLEAHRAIESLTVDREAAHLKDELMPRYAELIYNGYWWSPERRMLQAAIDESQRDVTGTVRLKLYKGSVTTVGRRSDRSLYNPELATFEEDTVYDQADAEGFIKLNALRLRVGQSVQGK</sequence>
<dbReference type="OrthoDB" id="9801641at2"/>
<feature type="binding site" evidence="9">
    <location>
        <position position="265"/>
    </location>
    <ligand>
        <name>L-citrulline</name>
        <dbReference type="ChEBI" id="CHEBI:57743"/>
    </ligand>
</feature>
<gene>
    <name evidence="9" type="primary">argG</name>
    <name evidence="12" type="ORF">SAMN05661077_0913</name>
</gene>
<dbReference type="FunFam" id="3.90.1260.10:FF:000007">
    <property type="entry name" value="Argininosuccinate synthase"/>
    <property type="match status" value="1"/>
</dbReference>
<dbReference type="Pfam" id="PF00764">
    <property type="entry name" value="Arginosuc_synth"/>
    <property type="match status" value="1"/>
</dbReference>
<keyword evidence="13" id="KW-1185">Reference proteome</keyword>
<feature type="binding site" evidence="9">
    <location>
        <position position="128"/>
    </location>
    <ligand>
        <name>L-citrulline</name>
        <dbReference type="ChEBI" id="CHEBI:57743"/>
    </ligand>
</feature>
<dbReference type="SUPFAM" id="SSF69864">
    <property type="entry name" value="Argininosuccinate synthetase, C-terminal domain"/>
    <property type="match status" value="1"/>
</dbReference>
<comment type="pathway">
    <text evidence="1 9">Amino-acid biosynthesis; L-arginine biosynthesis; L-arginine from L-ornithine and carbamoyl phosphate: step 2/3.</text>
</comment>
<comment type="similarity">
    <text evidence="9">Belongs to the argininosuccinate synthase family. Type 1 subfamily.</text>
</comment>
<evidence type="ECO:0000256" key="5">
    <source>
        <dbReference type="ARBA" id="ARBA00022598"/>
    </source>
</evidence>
<feature type="binding site" evidence="9">
    <location>
        <position position="189"/>
    </location>
    <ligand>
        <name>L-citrulline</name>
        <dbReference type="ChEBI" id="CHEBI:57743"/>
    </ligand>
</feature>
<dbReference type="InterPro" id="IPR014729">
    <property type="entry name" value="Rossmann-like_a/b/a_fold"/>
</dbReference>
<evidence type="ECO:0000256" key="9">
    <source>
        <dbReference type="HAMAP-Rule" id="MF_00005"/>
    </source>
</evidence>
<evidence type="ECO:0000256" key="2">
    <source>
        <dbReference type="ARBA" id="ARBA00011881"/>
    </source>
</evidence>
<evidence type="ECO:0000256" key="3">
    <source>
        <dbReference type="ARBA" id="ARBA00012286"/>
    </source>
</evidence>
<protein>
    <recommendedName>
        <fullName evidence="3 9">Argininosuccinate synthase</fullName>
        <ecNumber evidence="3 9">6.3.4.5</ecNumber>
    </recommendedName>
    <alternativeName>
        <fullName evidence="9">Citrulline--aspartate ligase</fullName>
    </alternativeName>
</protein>
<proteinExistence type="inferred from homology"/>
<keyword evidence="7 9" id="KW-0547">Nucleotide-binding</keyword>
<dbReference type="NCBIfam" id="NF001770">
    <property type="entry name" value="PRK00509.1"/>
    <property type="match status" value="1"/>
</dbReference>
<dbReference type="PROSITE" id="PS00564">
    <property type="entry name" value="ARGININOSUCCIN_SYN_1"/>
    <property type="match status" value="1"/>
</dbReference>
<dbReference type="GO" id="GO:0000050">
    <property type="term" value="P:urea cycle"/>
    <property type="evidence" value="ECO:0007669"/>
    <property type="project" value="TreeGrafter"/>
</dbReference>
<accession>A0A0N8PMT0</accession>
<dbReference type="EC" id="6.3.4.5" evidence="3 9"/>
<keyword evidence="4 9" id="KW-0055">Arginine biosynthesis</keyword>
<dbReference type="PANTHER" id="PTHR11587:SF2">
    <property type="entry name" value="ARGININOSUCCINATE SYNTHASE"/>
    <property type="match status" value="1"/>
</dbReference>
<name>A0A0N8PMT0_9GAMM</name>
<evidence type="ECO:0000256" key="8">
    <source>
        <dbReference type="ARBA" id="ARBA00022840"/>
    </source>
</evidence>
<reference evidence="13" key="1">
    <citation type="submission" date="2016-10" db="EMBL/GenBank/DDBJ databases">
        <authorList>
            <person name="Varghese N."/>
        </authorList>
    </citation>
    <scope>NUCLEOTIDE SEQUENCE [LARGE SCALE GENOMIC DNA]</scope>
    <source>
        <strain evidence="13">HL 19</strain>
    </source>
</reference>
<dbReference type="Pfam" id="PF20979">
    <property type="entry name" value="Arginosuc_syn_C"/>
    <property type="match status" value="1"/>
</dbReference>
<feature type="binding site" evidence="9">
    <location>
        <position position="118"/>
    </location>
    <ligand>
        <name>ATP</name>
        <dbReference type="ChEBI" id="CHEBI:30616"/>
    </ligand>
</feature>
<evidence type="ECO:0000313" key="13">
    <source>
        <dbReference type="Proteomes" id="UP000183104"/>
    </source>
</evidence>
<dbReference type="Proteomes" id="UP000183104">
    <property type="component" value="Unassembled WGS sequence"/>
</dbReference>
<evidence type="ECO:0000256" key="6">
    <source>
        <dbReference type="ARBA" id="ARBA00022605"/>
    </source>
</evidence>
<dbReference type="GO" id="GO:0000053">
    <property type="term" value="P:argininosuccinate metabolic process"/>
    <property type="evidence" value="ECO:0007669"/>
    <property type="project" value="TreeGrafter"/>
</dbReference>
<evidence type="ECO:0000259" key="10">
    <source>
        <dbReference type="Pfam" id="PF00764"/>
    </source>
</evidence>
<dbReference type="RefSeq" id="WP_054966579.1">
    <property type="nucleotide sequence ID" value="NZ_FMUN01000002.1"/>
</dbReference>
<dbReference type="GO" id="GO:0004055">
    <property type="term" value="F:argininosuccinate synthase activity"/>
    <property type="evidence" value="ECO:0007669"/>
    <property type="project" value="UniProtKB-UniRule"/>
</dbReference>
<dbReference type="HAMAP" id="MF_00005">
    <property type="entry name" value="Arg_succ_synth_type1"/>
    <property type="match status" value="1"/>
</dbReference>
<evidence type="ECO:0000256" key="7">
    <source>
        <dbReference type="ARBA" id="ARBA00022741"/>
    </source>
</evidence>
<dbReference type="InterPro" id="IPR001518">
    <property type="entry name" value="Arginosuc_synth"/>
</dbReference>
<dbReference type="GO" id="GO:0006526">
    <property type="term" value="P:L-arginine biosynthetic process"/>
    <property type="evidence" value="ECO:0007669"/>
    <property type="project" value="UniProtKB-UniRule"/>
</dbReference>
<evidence type="ECO:0000256" key="1">
    <source>
        <dbReference type="ARBA" id="ARBA00004967"/>
    </source>
</evidence>
<dbReference type="GO" id="GO:0005737">
    <property type="term" value="C:cytoplasm"/>
    <property type="evidence" value="ECO:0007669"/>
    <property type="project" value="UniProtKB-SubCell"/>
</dbReference>
<feature type="binding site" evidence="9">
    <location>
        <position position="120"/>
    </location>
    <ligand>
        <name>L-aspartate</name>
        <dbReference type="ChEBI" id="CHEBI:29991"/>
    </ligand>
</feature>
<feature type="binding site" evidence="9">
    <location>
        <position position="88"/>
    </location>
    <ligand>
        <name>L-citrulline</name>
        <dbReference type="ChEBI" id="CHEBI:57743"/>
    </ligand>
</feature>
<dbReference type="AlphaFoldDB" id="A0A0N8PMT0"/>
<dbReference type="STRING" id="381306.AN478_10605"/>
<dbReference type="PROSITE" id="PS00565">
    <property type="entry name" value="ARGININOSUCCIN_SYN_2"/>
    <property type="match status" value="1"/>
</dbReference>
<keyword evidence="5 9" id="KW-0436">Ligase</keyword>
<keyword evidence="8 9" id="KW-0067">ATP-binding</keyword>
<dbReference type="EMBL" id="FMUN01000002">
    <property type="protein sequence ID" value="SCX97856.1"/>
    <property type="molecule type" value="Genomic_DNA"/>
</dbReference>
<dbReference type="PANTHER" id="PTHR11587">
    <property type="entry name" value="ARGININOSUCCINATE SYNTHASE"/>
    <property type="match status" value="1"/>
</dbReference>
<feature type="binding site" evidence="9">
    <location>
        <position position="93"/>
    </location>
    <ligand>
        <name>L-citrulline</name>
        <dbReference type="ChEBI" id="CHEBI:57743"/>
    </ligand>
</feature>
<evidence type="ECO:0000256" key="4">
    <source>
        <dbReference type="ARBA" id="ARBA00022571"/>
    </source>
</evidence>
<evidence type="ECO:0000313" key="12">
    <source>
        <dbReference type="EMBL" id="SCX97856.1"/>
    </source>
</evidence>
<feature type="binding site" evidence="9">
    <location>
        <begin position="10"/>
        <end position="18"/>
    </location>
    <ligand>
        <name>ATP</name>
        <dbReference type="ChEBI" id="CHEBI:30616"/>
    </ligand>
</feature>
<dbReference type="InterPro" id="IPR048267">
    <property type="entry name" value="Arginosuc_syn_N"/>
</dbReference>
<keyword evidence="9" id="KW-0963">Cytoplasm</keyword>
<dbReference type="InterPro" id="IPR048268">
    <property type="entry name" value="Arginosuc_syn_C"/>
</dbReference>
<dbReference type="SUPFAM" id="SSF52402">
    <property type="entry name" value="Adenine nucleotide alpha hydrolases-like"/>
    <property type="match status" value="1"/>
</dbReference>
<feature type="binding site" evidence="9">
    <location>
        <position position="37"/>
    </location>
    <ligand>
        <name>ATP</name>
        <dbReference type="ChEBI" id="CHEBI:30616"/>
    </ligand>
</feature>
<feature type="binding site" evidence="9">
    <location>
        <position position="125"/>
    </location>
    <ligand>
        <name>L-aspartate</name>
        <dbReference type="ChEBI" id="CHEBI:29991"/>
    </ligand>
</feature>
<feature type="domain" description="Arginosuccinate synthase-like N-terminal" evidence="10">
    <location>
        <begin position="6"/>
        <end position="167"/>
    </location>
</feature>
<comment type="catalytic activity">
    <reaction evidence="9">
        <text>L-citrulline + L-aspartate + ATP = 2-(N(omega)-L-arginino)succinate + AMP + diphosphate + H(+)</text>
        <dbReference type="Rhea" id="RHEA:10932"/>
        <dbReference type="ChEBI" id="CHEBI:15378"/>
        <dbReference type="ChEBI" id="CHEBI:29991"/>
        <dbReference type="ChEBI" id="CHEBI:30616"/>
        <dbReference type="ChEBI" id="CHEBI:33019"/>
        <dbReference type="ChEBI" id="CHEBI:57472"/>
        <dbReference type="ChEBI" id="CHEBI:57743"/>
        <dbReference type="ChEBI" id="CHEBI:456215"/>
        <dbReference type="EC" id="6.3.4.5"/>
    </reaction>
</comment>
<dbReference type="InterPro" id="IPR018223">
    <property type="entry name" value="Arginosuc_synth_CS"/>
</dbReference>
<feature type="binding site" evidence="9">
    <location>
        <position position="277"/>
    </location>
    <ligand>
        <name>L-citrulline</name>
        <dbReference type="ChEBI" id="CHEBI:57743"/>
    </ligand>
</feature>
<evidence type="ECO:0000259" key="11">
    <source>
        <dbReference type="Pfam" id="PF20979"/>
    </source>
</evidence>
<dbReference type="Gene3D" id="3.40.50.620">
    <property type="entry name" value="HUPs"/>
    <property type="match status" value="1"/>
</dbReference>
<comment type="subunit">
    <text evidence="2 9">Homotetramer.</text>
</comment>
<feature type="binding site" evidence="9">
    <location>
        <position position="124"/>
    </location>
    <ligand>
        <name>L-aspartate</name>
        <dbReference type="ChEBI" id="CHEBI:29991"/>
    </ligand>
</feature>
<organism evidence="12 13">
    <name type="scientific">Thiohalorhabdus denitrificans</name>
    <dbReference type="NCBI Taxonomy" id="381306"/>
    <lineage>
        <taxon>Bacteria</taxon>
        <taxon>Pseudomonadati</taxon>
        <taxon>Pseudomonadota</taxon>
        <taxon>Gammaproteobacteria</taxon>
        <taxon>Thiohalorhabdales</taxon>
        <taxon>Thiohalorhabdaceae</taxon>
        <taxon>Thiohalorhabdus</taxon>
    </lineage>
</organism>
<dbReference type="GO" id="GO:0005524">
    <property type="term" value="F:ATP binding"/>
    <property type="evidence" value="ECO:0007669"/>
    <property type="project" value="UniProtKB-UniRule"/>
</dbReference>
<dbReference type="UniPathway" id="UPA00068">
    <property type="reaction ID" value="UER00113"/>
</dbReference>
<dbReference type="InterPro" id="IPR024074">
    <property type="entry name" value="AS_cat/multimer_dom_body"/>
</dbReference>
<feature type="binding site" evidence="9">
    <location>
        <position position="124"/>
    </location>
    <ligand>
        <name>L-citrulline</name>
        <dbReference type="ChEBI" id="CHEBI:57743"/>
    </ligand>
</feature>
<comment type="subcellular location">
    <subcellularLocation>
        <location evidence="9">Cytoplasm</location>
    </subcellularLocation>
</comment>
<dbReference type="CDD" id="cd01999">
    <property type="entry name" value="ASS"/>
    <property type="match status" value="1"/>
</dbReference>
<dbReference type="Gene3D" id="3.90.1260.10">
    <property type="entry name" value="Argininosuccinate synthetase, chain A, domain 2"/>
    <property type="match status" value="1"/>
</dbReference>
<dbReference type="PATRIC" id="fig|381306.5.peg.877"/>
<dbReference type="Gene3D" id="1.20.5.470">
    <property type="entry name" value="Single helix bin"/>
    <property type="match status" value="1"/>
</dbReference>
<keyword evidence="6 9" id="KW-0028">Amino-acid biosynthesis</keyword>
<feature type="domain" description="Arginosuccinate synthase C-terminal" evidence="11">
    <location>
        <begin position="179"/>
        <end position="395"/>
    </location>
</feature>
<dbReference type="FunFam" id="3.40.50.620:FF:000019">
    <property type="entry name" value="Argininosuccinate synthase"/>
    <property type="match status" value="1"/>
</dbReference>
<dbReference type="InterPro" id="IPR023434">
    <property type="entry name" value="Arginosuc_synth_type_1_subfam"/>
</dbReference>
<feature type="binding site" evidence="9">
    <location>
        <position position="180"/>
    </location>
    <ligand>
        <name>L-citrulline</name>
        <dbReference type="ChEBI" id="CHEBI:57743"/>
    </ligand>
</feature>